<dbReference type="KEGG" id="abae:CL176_10460"/>
<keyword evidence="5 9" id="KW-0812">Transmembrane</keyword>
<evidence type="ECO:0000313" key="12">
    <source>
        <dbReference type="Proteomes" id="UP000263232"/>
    </source>
</evidence>
<evidence type="ECO:0000313" key="11">
    <source>
        <dbReference type="EMBL" id="AXY26379.1"/>
    </source>
</evidence>
<evidence type="ECO:0000259" key="10">
    <source>
        <dbReference type="Pfam" id="PF03553"/>
    </source>
</evidence>
<evidence type="ECO:0000256" key="1">
    <source>
        <dbReference type="ARBA" id="ARBA00004651"/>
    </source>
</evidence>
<gene>
    <name evidence="11" type="ORF">CL176_10460</name>
</gene>
<feature type="domain" description="Na+/H+ antiporter NhaC-like C-terminal" evidence="10">
    <location>
        <begin position="19"/>
        <end position="194"/>
    </location>
</feature>
<keyword evidence="7 9" id="KW-0472">Membrane</keyword>
<dbReference type="PANTHER" id="PTHR33451:SF5">
    <property type="entry name" value="NA+_H+ ANTIPORTER"/>
    <property type="match status" value="1"/>
</dbReference>
<evidence type="ECO:0000256" key="8">
    <source>
        <dbReference type="ARBA" id="ARBA00038435"/>
    </source>
</evidence>
<reference evidence="11 12" key="1">
    <citation type="submission" date="2017-09" db="EMBL/GenBank/DDBJ databases">
        <title>Complete genome sequence of Oxytococcus suis strain ZY16052.</title>
        <authorList>
            <person name="Li F."/>
        </authorList>
    </citation>
    <scope>NUCLEOTIDE SEQUENCE [LARGE SCALE GENOMIC DNA]</scope>
    <source>
        <strain evidence="11 12">ZY16052</strain>
    </source>
</reference>
<feature type="transmembrane region" description="Helical" evidence="9">
    <location>
        <begin position="265"/>
        <end position="288"/>
    </location>
</feature>
<keyword evidence="3" id="KW-0050">Antiport</keyword>
<evidence type="ECO:0000256" key="4">
    <source>
        <dbReference type="ARBA" id="ARBA00022475"/>
    </source>
</evidence>
<keyword evidence="6 9" id="KW-1133">Transmembrane helix</keyword>
<feature type="transmembrane region" description="Helical" evidence="9">
    <location>
        <begin position="38"/>
        <end position="55"/>
    </location>
</feature>
<feature type="transmembrane region" description="Helical" evidence="9">
    <location>
        <begin position="12"/>
        <end position="32"/>
    </location>
</feature>
<keyword evidence="12" id="KW-1185">Reference proteome</keyword>
<dbReference type="EMBL" id="CP023434">
    <property type="protein sequence ID" value="AXY26379.1"/>
    <property type="molecule type" value="Genomic_DNA"/>
</dbReference>
<evidence type="ECO:0000256" key="5">
    <source>
        <dbReference type="ARBA" id="ARBA00022692"/>
    </source>
</evidence>
<evidence type="ECO:0000256" key="3">
    <source>
        <dbReference type="ARBA" id="ARBA00022449"/>
    </source>
</evidence>
<sequence>MKQMKLAFKGGYLTAYVPIVVFLIFCIYYFVIIKAFEMHALAMGALIGLLIGALFVQKGVADTYWEAVYKGAKDAIPVVMLLLVIGMFSEMIKASNLSGGFVYLATQMNISGGLYTAMTFLFVSLIATATGSSIGSLFTCFPIFYPAGVLLGSQPAVLAGAIVSGAVFGDNLAPISDTTIISAGTQYYKHHKRTADVGGAVRTRLKYSLISGAVAFLLFMLVGGGYQPGEGAAEMLVQFSDPRALLMLLPVALMLIVSVRTGDMYLAITLGLVAGSGIGLLSGVLIPADILSVVDGSPSGFLVDGVGGMMSTCILVLSVYGIMGVLEASGALDRLTDGIYQSKLCDTVAGTEVAMMLGIILTSIIFGGVTSASMTTFGKVQNELGQRAGLHPYRRANLLDGFANSLGVAVPFLSVFIFLGSQLTQGYDFVSAVSVVGVSKYIFHCYGLFAVFFASILTGWGRKFEGPKGEALTQQEYEAYMGDVKAREQLEVVK</sequence>
<protein>
    <submittedName>
        <fullName evidence="11">Sodium:proton antiporter</fullName>
    </submittedName>
</protein>
<feature type="transmembrane region" description="Helical" evidence="9">
    <location>
        <begin position="112"/>
        <end position="131"/>
    </location>
</feature>
<feature type="transmembrane region" description="Helical" evidence="9">
    <location>
        <begin position="353"/>
        <end position="377"/>
    </location>
</feature>
<evidence type="ECO:0000256" key="6">
    <source>
        <dbReference type="ARBA" id="ARBA00022989"/>
    </source>
</evidence>
<organism evidence="11 12">
    <name type="scientific">Suicoccus acidiformans</name>
    <dbReference type="NCBI Taxonomy" id="2036206"/>
    <lineage>
        <taxon>Bacteria</taxon>
        <taxon>Bacillati</taxon>
        <taxon>Bacillota</taxon>
        <taxon>Bacilli</taxon>
        <taxon>Lactobacillales</taxon>
        <taxon>Aerococcaceae</taxon>
        <taxon>Suicoccus</taxon>
    </lineage>
</organism>
<comment type="subcellular location">
    <subcellularLocation>
        <location evidence="1">Cell membrane</location>
        <topology evidence="1">Multi-pass membrane protein</topology>
    </subcellularLocation>
</comment>
<dbReference type="Pfam" id="PF03553">
    <property type="entry name" value="Na_H_antiporter"/>
    <property type="match status" value="1"/>
</dbReference>
<evidence type="ECO:0000256" key="7">
    <source>
        <dbReference type="ARBA" id="ARBA00023136"/>
    </source>
</evidence>
<feature type="transmembrane region" description="Helical" evidence="9">
    <location>
        <begin position="398"/>
        <end position="421"/>
    </location>
</feature>
<dbReference type="RefSeq" id="WP_118991238.1">
    <property type="nucleotide sequence ID" value="NZ_CP023434.1"/>
</dbReference>
<feature type="transmembrane region" description="Helical" evidence="9">
    <location>
        <begin position="143"/>
        <end position="168"/>
    </location>
</feature>
<feature type="transmembrane region" description="Helical" evidence="9">
    <location>
        <begin position="244"/>
        <end position="259"/>
    </location>
</feature>
<dbReference type="InterPro" id="IPR052180">
    <property type="entry name" value="NhaC_Na-H+_Antiporter"/>
</dbReference>
<dbReference type="GO" id="GO:0015297">
    <property type="term" value="F:antiporter activity"/>
    <property type="evidence" value="ECO:0007669"/>
    <property type="project" value="UniProtKB-KW"/>
</dbReference>
<dbReference type="GO" id="GO:0005886">
    <property type="term" value="C:plasma membrane"/>
    <property type="evidence" value="ECO:0007669"/>
    <property type="project" value="UniProtKB-SubCell"/>
</dbReference>
<accession>A0A347WMS2</accession>
<keyword evidence="4" id="KW-1003">Cell membrane</keyword>
<keyword evidence="2" id="KW-0813">Transport</keyword>
<evidence type="ECO:0000256" key="2">
    <source>
        <dbReference type="ARBA" id="ARBA00022448"/>
    </source>
</evidence>
<dbReference type="OrthoDB" id="9790605at2"/>
<feature type="transmembrane region" description="Helical" evidence="9">
    <location>
        <begin position="300"/>
        <end position="323"/>
    </location>
</feature>
<feature type="transmembrane region" description="Helical" evidence="9">
    <location>
        <begin position="441"/>
        <end position="460"/>
    </location>
</feature>
<dbReference type="AlphaFoldDB" id="A0A347WMS2"/>
<feature type="transmembrane region" description="Helical" evidence="9">
    <location>
        <begin position="205"/>
        <end position="223"/>
    </location>
</feature>
<dbReference type="InterPro" id="IPR018461">
    <property type="entry name" value="Na/H_Antiport_NhaC-like_C"/>
</dbReference>
<proteinExistence type="inferred from homology"/>
<name>A0A347WMS2_9LACT</name>
<feature type="transmembrane region" description="Helical" evidence="9">
    <location>
        <begin position="75"/>
        <end position="92"/>
    </location>
</feature>
<dbReference type="PANTHER" id="PTHR33451">
    <property type="entry name" value="MALATE-2H(+)/NA(+)-LACTATE ANTIPORTER"/>
    <property type="match status" value="1"/>
</dbReference>
<dbReference type="Proteomes" id="UP000263232">
    <property type="component" value="Chromosome"/>
</dbReference>
<comment type="similarity">
    <text evidence="8">Belongs to the NhaC Na(+)/H(+) (TC 2.A.35) antiporter family.</text>
</comment>
<evidence type="ECO:0000256" key="9">
    <source>
        <dbReference type="SAM" id="Phobius"/>
    </source>
</evidence>